<evidence type="ECO:0000313" key="1">
    <source>
        <dbReference type="EMBL" id="EOA93011.1"/>
    </source>
</evidence>
<gene>
    <name evidence="1" type="ORF">Anapl_16359</name>
</gene>
<dbReference type="AlphaFoldDB" id="R0J7U3"/>
<keyword evidence="2" id="KW-1185">Reference proteome</keyword>
<reference evidence="2" key="1">
    <citation type="journal article" date="2013" name="Nat. Genet.">
        <title>The duck genome and transcriptome provide insight into an avian influenza virus reservoir species.</title>
        <authorList>
            <person name="Huang Y."/>
            <person name="Li Y."/>
            <person name="Burt D.W."/>
            <person name="Chen H."/>
            <person name="Zhang Y."/>
            <person name="Qian W."/>
            <person name="Kim H."/>
            <person name="Gan S."/>
            <person name="Zhao Y."/>
            <person name="Li J."/>
            <person name="Yi K."/>
            <person name="Feng H."/>
            <person name="Zhu P."/>
            <person name="Li B."/>
            <person name="Liu Q."/>
            <person name="Fairley S."/>
            <person name="Magor K.E."/>
            <person name="Du Z."/>
            <person name="Hu X."/>
            <person name="Goodman L."/>
            <person name="Tafer H."/>
            <person name="Vignal A."/>
            <person name="Lee T."/>
            <person name="Kim K.W."/>
            <person name="Sheng Z."/>
            <person name="An Y."/>
            <person name="Searle S."/>
            <person name="Herrero J."/>
            <person name="Groenen M.A."/>
            <person name="Crooijmans R.P."/>
            <person name="Faraut T."/>
            <person name="Cai Q."/>
            <person name="Webster R.G."/>
            <person name="Aldridge J.R."/>
            <person name="Warren W.C."/>
            <person name="Bartschat S."/>
            <person name="Kehr S."/>
            <person name="Marz M."/>
            <person name="Stadler P.F."/>
            <person name="Smith J."/>
            <person name="Kraus R.H."/>
            <person name="Zhao Y."/>
            <person name="Ren L."/>
            <person name="Fei J."/>
            <person name="Morisson M."/>
            <person name="Kaiser P."/>
            <person name="Griffin D.K."/>
            <person name="Rao M."/>
            <person name="Pitel F."/>
            <person name="Wang J."/>
            <person name="Li N."/>
        </authorList>
    </citation>
    <scope>NUCLEOTIDE SEQUENCE [LARGE SCALE GENOMIC DNA]</scope>
</reference>
<accession>R0J7U3</accession>
<proteinExistence type="predicted"/>
<name>R0J7U3_ANAPL</name>
<dbReference type="Proteomes" id="UP000296049">
    <property type="component" value="Unassembled WGS sequence"/>
</dbReference>
<evidence type="ECO:0000313" key="2">
    <source>
        <dbReference type="Proteomes" id="UP000296049"/>
    </source>
</evidence>
<organism evidence="1 2">
    <name type="scientific">Anas platyrhynchos</name>
    <name type="common">Mallard</name>
    <name type="synonym">Anas boschas</name>
    <dbReference type="NCBI Taxonomy" id="8839"/>
    <lineage>
        <taxon>Eukaryota</taxon>
        <taxon>Metazoa</taxon>
        <taxon>Chordata</taxon>
        <taxon>Craniata</taxon>
        <taxon>Vertebrata</taxon>
        <taxon>Euteleostomi</taxon>
        <taxon>Archelosauria</taxon>
        <taxon>Archosauria</taxon>
        <taxon>Dinosauria</taxon>
        <taxon>Saurischia</taxon>
        <taxon>Theropoda</taxon>
        <taxon>Coelurosauria</taxon>
        <taxon>Aves</taxon>
        <taxon>Neognathae</taxon>
        <taxon>Galloanserae</taxon>
        <taxon>Anseriformes</taxon>
        <taxon>Anatidae</taxon>
        <taxon>Anatinae</taxon>
        <taxon>Anas</taxon>
    </lineage>
</organism>
<sequence>MQSSCQGSKGEVWGADRKTPISWQLSQGHNASAPPSFRAGAWAGGHATHTVPAHTVGARYEIPMQLHLFCLQHKSFLGVAEVHLTFSSLRTRLHLEMRWLHASRPLQGKCSKIPNKAGKRLVLLRVPATVCSQVRYYHATEDKLSPWLAKWTLIRASRAQVAPGSQCTHVAKTHRPLAPQPTVLRGHLVMMLTCSERLVTGGPKQDKTSTDVRCQ</sequence>
<protein>
    <submittedName>
        <fullName evidence="1">Uncharacterized protein</fullName>
    </submittedName>
</protein>
<dbReference type="EMBL" id="KB751155">
    <property type="protein sequence ID" value="EOA93011.1"/>
    <property type="molecule type" value="Genomic_DNA"/>
</dbReference>